<sequence>MVLQRFIIKSFRNIPKEKCNEGLQKKVERNELLRKIQQKKIQKYVERKRKRMLGLKKRALHHAKEYIKKDRELIDLVRQAKAEGSFYKEADAKVVFVVRIKGINKITPKPRLILKLFRLLQLHNGVFIKMNKATSEMLKLINPYVTFGYPTLGTIRKLLYKRGYAKIGKQGARTRVRISNDDIIDEHLGKHGIHGMEDIVHQIYTCGPKFKEVTNFLWPFKLNPPRKGFVAKRHGFAETRGGDAGNRELLINELLRRMI</sequence>
<dbReference type="InterPro" id="IPR036919">
    <property type="entry name" value="Ribo_uL30_ferredoxin-like_sf"/>
</dbReference>
<dbReference type="Gene3D" id="3.30.1390.20">
    <property type="entry name" value="Ribosomal protein L30, ferredoxin-like fold domain"/>
    <property type="match status" value="1"/>
</dbReference>
<comment type="caution">
    <text evidence="6">The sequence shown here is derived from an EMBL/GenBank/DDBJ whole genome shotgun (WGS) entry which is preliminary data.</text>
</comment>
<accession>A0AAD9LFB9</accession>
<evidence type="ECO:0000256" key="2">
    <source>
        <dbReference type="ARBA" id="ARBA00022980"/>
    </source>
</evidence>
<dbReference type="GO" id="GO:0022625">
    <property type="term" value="C:cytosolic large ribosomal subunit"/>
    <property type="evidence" value="ECO:0007669"/>
    <property type="project" value="TreeGrafter"/>
</dbReference>
<dbReference type="CDD" id="cd01657">
    <property type="entry name" value="Ribosomal_L7_archeal_euk"/>
    <property type="match status" value="1"/>
</dbReference>
<dbReference type="GO" id="GO:0003735">
    <property type="term" value="F:structural constituent of ribosome"/>
    <property type="evidence" value="ECO:0007669"/>
    <property type="project" value="TreeGrafter"/>
</dbReference>
<dbReference type="NCBIfam" id="TIGR01310">
    <property type="entry name" value="uL30_euk"/>
    <property type="match status" value="1"/>
</dbReference>
<evidence type="ECO:0000313" key="6">
    <source>
        <dbReference type="EMBL" id="KAK1933324.1"/>
    </source>
</evidence>
<proteinExistence type="inferred from homology"/>
<dbReference type="GO" id="GO:0003723">
    <property type="term" value="F:RNA binding"/>
    <property type="evidence" value="ECO:0007669"/>
    <property type="project" value="InterPro"/>
</dbReference>
<dbReference type="SUPFAM" id="SSF55129">
    <property type="entry name" value="Ribosomal protein L30p/L7e"/>
    <property type="match status" value="1"/>
</dbReference>
<evidence type="ECO:0000313" key="7">
    <source>
        <dbReference type="Proteomes" id="UP001195914"/>
    </source>
</evidence>
<dbReference type="PANTHER" id="PTHR11524">
    <property type="entry name" value="60S RIBOSOMAL PROTEIN L7"/>
    <property type="match status" value="1"/>
</dbReference>
<dbReference type="AlphaFoldDB" id="A0AAD9LFB9"/>
<feature type="domain" description="Large ribosomal subunit protein uL30-like ferredoxin-like fold" evidence="4">
    <location>
        <begin position="95"/>
        <end position="145"/>
    </location>
</feature>
<evidence type="ECO:0000259" key="4">
    <source>
        <dbReference type="Pfam" id="PF00327"/>
    </source>
</evidence>
<reference evidence="6" key="1">
    <citation type="journal article" date="2014" name="Nucleic Acids Res.">
        <title>The evolutionary dynamics of variant antigen genes in Babesia reveal a history of genomic innovation underlying host-parasite interaction.</title>
        <authorList>
            <person name="Jackson A.P."/>
            <person name="Otto T.D."/>
            <person name="Darby A."/>
            <person name="Ramaprasad A."/>
            <person name="Xia D."/>
            <person name="Echaide I.E."/>
            <person name="Farber M."/>
            <person name="Gahlot S."/>
            <person name="Gamble J."/>
            <person name="Gupta D."/>
            <person name="Gupta Y."/>
            <person name="Jackson L."/>
            <person name="Malandrin L."/>
            <person name="Malas T.B."/>
            <person name="Moussa E."/>
            <person name="Nair M."/>
            <person name="Reid A.J."/>
            <person name="Sanders M."/>
            <person name="Sharma J."/>
            <person name="Tracey A."/>
            <person name="Quail M.A."/>
            <person name="Weir W."/>
            <person name="Wastling J.M."/>
            <person name="Hall N."/>
            <person name="Willadsen P."/>
            <person name="Lingelbach K."/>
            <person name="Shiels B."/>
            <person name="Tait A."/>
            <person name="Berriman M."/>
            <person name="Allred D.R."/>
            <person name="Pain A."/>
        </authorList>
    </citation>
    <scope>NUCLEOTIDE SEQUENCE</scope>
    <source>
        <strain evidence="6">1802A</strain>
    </source>
</reference>
<protein>
    <submittedName>
        <fullName evidence="6">60S ribosomal protein L7</fullName>
    </submittedName>
</protein>
<evidence type="ECO:0000256" key="3">
    <source>
        <dbReference type="ARBA" id="ARBA00023274"/>
    </source>
</evidence>
<dbReference type="Pfam" id="PF00327">
    <property type="entry name" value="Ribosomal_L30"/>
    <property type="match status" value="1"/>
</dbReference>
<comment type="similarity">
    <text evidence="1">Belongs to the universal ribosomal protein uL30 family.</text>
</comment>
<keyword evidence="7" id="KW-1185">Reference proteome</keyword>
<keyword evidence="2 6" id="KW-0689">Ribosomal protein</keyword>
<dbReference type="InterPro" id="IPR018038">
    <property type="entry name" value="Ribosomal_uL30_CS"/>
</dbReference>
<dbReference type="PANTHER" id="PTHR11524:SF16">
    <property type="entry name" value="LARGE RIBOSOMAL SUBUNIT PROTEIN UL30"/>
    <property type="match status" value="1"/>
</dbReference>
<dbReference type="InterPro" id="IPR012988">
    <property type="entry name" value="Ribosomal_uL30_N_euk"/>
</dbReference>
<dbReference type="PROSITE" id="PS00634">
    <property type="entry name" value="RIBOSOMAL_L30"/>
    <property type="match status" value="1"/>
</dbReference>
<gene>
    <name evidence="6" type="ORF">X943_003138</name>
</gene>
<feature type="domain" description="Large ribosomal subunit protein uL30 N-terminal eukaryotes" evidence="5">
    <location>
        <begin position="20"/>
        <end position="90"/>
    </location>
</feature>
<dbReference type="GO" id="GO:0000463">
    <property type="term" value="P:maturation of LSU-rRNA from tricistronic rRNA transcript (SSU-rRNA, 5.8S rRNA, LSU-rRNA)"/>
    <property type="evidence" value="ECO:0007669"/>
    <property type="project" value="TreeGrafter"/>
</dbReference>
<evidence type="ECO:0000256" key="1">
    <source>
        <dbReference type="ARBA" id="ARBA00007594"/>
    </source>
</evidence>
<dbReference type="EMBL" id="JAHBMH010000073">
    <property type="protein sequence ID" value="KAK1933324.1"/>
    <property type="molecule type" value="Genomic_DNA"/>
</dbReference>
<name>A0AAD9LFB9_BABDI</name>
<keyword evidence="3" id="KW-0687">Ribonucleoprotein</keyword>
<dbReference type="InterPro" id="IPR039699">
    <property type="entry name" value="Ribosomal_uL30"/>
</dbReference>
<dbReference type="InterPro" id="IPR035808">
    <property type="entry name" value="Ribosomal_uL30_euk_arc"/>
</dbReference>
<organism evidence="6 7">
    <name type="scientific">Babesia divergens</name>
    <dbReference type="NCBI Taxonomy" id="32595"/>
    <lineage>
        <taxon>Eukaryota</taxon>
        <taxon>Sar</taxon>
        <taxon>Alveolata</taxon>
        <taxon>Apicomplexa</taxon>
        <taxon>Aconoidasida</taxon>
        <taxon>Piroplasmida</taxon>
        <taxon>Babesiidae</taxon>
        <taxon>Babesia</taxon>
    </lineage>
</organism>
<dbReference type="InterPro" id="IPR005998">
    <property type="entry name" value="Ribosomal_uL30_euk"/>
</dbReference>
<reference evidence="6" key="2">
    <citation type="submission" date="2021-05" db="EMBL/GenBank/DDBJ databases">
        <authorList>
            <person name="Pain A."/>
        </authorList>
    </citation>
    <scope>NUCLEOTIDE SEQUENCE</scope>
    <source>
        <strain evidence="6">1802A</strain>
    </source>
</reference>
<dbReference type="Proteomes" id="UP001195914">
    <property type="component" value="Unassembled WGS sequence"/>
</dbReference>
<evidence type="ECO:0000259" key="5">
    <source>
        <dbReference type="Pfam" id="PF08079"/>
    </source>
</evidence>
<dbReference type="FunFam" id="3.30.1390.20:FF:000004">
    <property type="entry name" value="60S ribosomal protein L7"/>
    <property type="match status" value="1"/>
</dbReference>
<dbReference type="InterPro" id="IPR016082">
    <property type="entry name" value="Ribosomal_uL30_ferredoxin-like"/>
</dbReference>
<dbReference type="Pfam" id="PF08079">
    <property type="entry name" value="Ribosomal_L30_N"/>
    <property type="match status" value="1"/>
</dbReference>